<dbReference type="Gene3D" id="4.10.240.10">
    <property type="entry name" value="Zn(2)-C6 fungal-type DNA-binding domain"/>
    <property type="match status" value="1"/>
</dbReference>
<dbReference type="GO" id="GO:0000981">
    <property type="term" value="F:DNA-binding transcription factor activity, RNA polymerase II-specific"/>
    <property type="evidence" value="ECO:0007669"/>
    <property type="project" value="InterPro"/>
</dbReference>
<gene>
    <name evidence="10" type="ORF">VHEMI07196</name>
</gene>
<dbReference type="PROSITE" id="PS00463">
    <property type="entry name" value="ZN2_CY6_FUNGAL_1"/>
    <property type="match status" value="1"/>
</dbReference>
<name>A0A0A1TMF7_9HYPO</name>
<evidence type="ECO:0000259" key="9">
    <source>
        <dbReference type="PROSITE" id="PS50048"/>
    </source>
</evidence>
<reference evidence="10 11" key="1">
    <citation type="journal article" date="2015" name="Genome Announc.">
        <title>Draft Genome Sequence and Gene Annotation of the Entomopathogenic Fungus Verticillium hemipterigenum.</title>
        <authorList>
            <person name="Horn F."/>
            <person name="Habel A."/>
            <person name="Scharf D.H."/>
            <person name="Dworschak J."/>
            <person name="Brakhage A.A."/>
            <person name="Guthke R."/>
            <person name="Hertweck C."/>
            <person name="Linde J."/>
        </authorList>
    </citation>
    <scope>NUCLEOTIDE SEQUENCE [LARGE SCALE GENOMIC DNA]</scope>
</reference>
<dbReference type="CDD" id="cd00067">
    <property type="entry name" value="GAL4"/>
    <property type="match status" value="1"/>
</dbReference>
<keyword evidence="5" id="KW-0238">DNA-binding</keyword>
<evidence type="ECO:0000256" key="6">
    <source>
        <dbReference type="ARBA" id="ARBA00023163"/>
    </source>
</evidence>
<keyword evidence="11" id="KW-1185">Reference proteome</keyword>
<dbReference type="GO" id="GO:0008270">
    <property type="term" value="F:zinc ion binding"/>
    <property type="evidence" value="ECO:0007669"/>
    <property type="project" value="InterPro"/>
</dbReference>
<dbReference type="Pfam" id="PF00172">
    <property type="entry name" value="Zn_clus"/>
    <property type="match status" value="1"/>
</dbReference>
<dbReference type="PANTHER" id="PTHR47540">
    <property type="entry name" value="THIAMINE REPRESSIBLE GENES REGULATORY PROTEIN THI5"/>
    <property type="match status" value="1"/>
</dbReference>
<keyword evidence="6" id="KW-0804">Transcription</keyword>
<keyword evidence="2" id="KW-0479">Metal-binding</keyword>
<dbReference type="InterPro" id="IPR051711">
    <property type="entry name" value="Stress_Response_Reg"/>
</dbReference>
<dbReference type="GO" id="GO:0045944">
    <property type="term" value="P:positive regulation of transcription by RNA polymerase II"/>
    <property type="evidence" value="ECO:0007669"/>
    <property type="project" value="TreeGrafter"/>
</dbReference>
<evidence type="ECO:0000313" key="10">
    <source>
        <dbReference type="EMBL" id="CEJ91487.1"/>
    </source>
</evidence>
<dbReference type="InterPro" id="IPR001138">
    <property type="entry name" value="Zn2Cys6_DnaBD"/>
</dbReference>
<feature type="domain" description="Zn(2)-C6 fungal-type" evidence="9">
    <location>
        <begin position="23"/>
        <end position="53"/>
    </location>
</feature>
<sequence>MDKIDNPPPSTGAEYRRQRVAKACQTCRSMKSKCDGLQPECSRCRAYGYSCIYRSQRPRTKSLAGTRFSATLSARFPSLCQAIMQQETLLGEVISQLPLSEHKAATKKRSRVKVEMDNALSDIDTDNIQPIPATDGVETADSCEPSSPTDVEQSPCYLGEVSDIRFVHVVKQFLQSQDGTTAAPTGLESYDQGDGAIVSDLEACKGVLLPALEEAKPYIDAYFSTIHVAYPFIPQALFIEAYQTIGGPDTQSACSRGVKTALTYTVCAIGAYYTSLLGHEEKEDMRHEKYFSTALRLAPTATIERSVTQISLLLARCFYLLVVCRTESCWTMLGQAVRAAQSIGLHVETDATDNPTEATLVEVEKRRRLWYSIYVLDRLLALQLGRPPAIHDDDYNVPLPSRVSDANIDWRGTFINECDTNGPSEGDYFLAVIAFSEIVGRVLRSLYCPKRRHITSEDLLNTKDLDGQLSAWKLELPRSLRFDLGHAFEQSSILKRQRNMLAIKYHHLRALIHRPYLCHPLLMSAHDSDSSGSELDWSLARAYEKICIMEARETARLLHSISSKKDLVSDFPWWQMISCLVCASSILLVSGILAQTRYESFLDFDTTSLYDDAETCLKVFDALSIKSPGARIARDMMKALRECGIRWSTSDSMGRHNIASGTSTNPEVRRSVPEAYSQITSIYSSEFDQLLGLSGAPITSNCYWPTEIVDSMTWSAQFFDPSPTRQAHTTHSRQESDQEQ</sequence>
<evidence type="ECO:0000256" key="1">
    <source>
        <dbReference type="ARBA" id="ARBA00004123"/>
    </source>
</evidence>
<evidence type="ECO:0000256" key="8">
    <source>
        <dbReference type="SAM" id="MobiDB-lite"/>
    </source>
</evidence>
<dbReference type="InterPro" id="IPR007219">
    <property type="entry name" value="XnlR_reg_dom"/>
</dbReference>
<evidence type="ECO:0000256" key="4">
    <source>
        <dbReference type="ARBA" id="ARBA00023015"/>
    </source>
</evidence>
<evidence type="ECO:0000256" key="5">
    <source>
        <dbReference type="ARBA" id="ARBA00023125"/>
    </source>
</evidence>
<dbReference type="PROSITE" id="PS50048">
    <property type="entry name" value="ZN2_CY6_FUNGAL_2"/>
    <property type="match status" value="1"/>
</dbReference>
<feature type="region of interest" description="Disordered" evidence="8">
    <location>
        <begin position="720"/>
        <end position="740"/>
    </location>
</feature>
<dbReference type="STRING" id="1531966.A0A0A1TMF7"/>
<dbReference type="OrthoDB" id="6486656at2759"/>
<evidence type="ECO:0000256" key="2">
    <source>
        <dbReference type="ARBA" id="ARBA00022723"/>
    </source>
</evidence>
<comment type="subcellular location">
    <subcellularLocation>
        <location evidence="1">Nucleus</location>
    </subcellularLocation>
</comment>
<protein>
    <recommendedName>
        <fullName evidence="9">Zn(2)-C6 fungal-type domain-containing protein</fullName>
    </recommendedName>
</protein>
<dbReference type="GO" id="GO:0043565">
    <property type="term" value="F:sequence-specific DNA binding"/>
    <property type="evidence" value="ECO:0007669"/>
    <property type="project" value="TreeGrafter"/>
</dbReference>
<dbReference type="CDD" id="cd12148">
    <property type="entry name" value="fungal_TF_MHR"/>
    <property type="match status" value="1"/>
</dbReference>
<dbReference type="InterPro" id="IPR036864">
    <property type="entry name" value="Zn2-C6_fun-type_DNA-bd_sf"/>
</dbReference>
<keyword evidence="3" id="KW-0862">Zinc</keyword>
<dbReference type="Pfam" id="PF04082">
    <property type="entry name" value="Fungal_trans"/>
    <property type="match status" value="1"/>
</dbReference>
<evidence type="ECO:0000313" key="11">
    <source>
        <dbReference type="Proteomes" id="UP000039046"/>
    </source>
</evidence>
<dbReference type="GO" id="GO:0006351">
    <property type="term" value="P:DNA-templated transcription"/>
    <property type="evidence" value="ECO:0007669"/>
    <property type="project" value="InterPro"/>
</dbReference>
<organism evidence="10 11">
    <name type="scientific">[Torrubiella] hemipterigena</name>
    <dbReference type="NCBI Taxonomy" id="1531966"/>
    <lineage>
        <taxon>Eukaryota</taxon>
        <taxon>Fungi</taxon>
        <taxon>Dikarya</taxon>
        <taxon>Ascomycota</taxon>
        <taxon>Pezizomycotina</taxon>
        <taxon>Sordariomycetes</taxon>
        <taxon>Hypocreomycetidae</taxon>
        <taxon>Hypocreales</taxon>
        <taxon>Clavicipitaceae</taxon>
        <taxon>Clavicipitaceae incertae sedis</taxon>
        <taxon>'Torrubiella' clade</taxon>
    </lineage>
</organism>
<dbReference type="SMART" id="SM00906">
    <property type="entry name" value="Fungal_trans"/>
    <property type="match status" value="1"/>
</dbReference>
<accession>A0A0A1TMF7</accession>
<dbReference type="SMART" id="SM00066">
    <property type="entry name" value="GAL4"/>
    <property type="match status" value="1"/>
</dbReference>
<dbReference type="SUPFAM" id="SSF57701">
    <property type="entry name" value="Zn2/Cys6 DNA-binding domain"/>
    <property type="match status" value="1"/>
</dbReference>
<evidence type="ECO:0000256" key="3">
    <source>
        <dbReference type="ARBA" id="ARBA00022833"/>
    </source>
</evidence>
<keyword evidence="4" id="KW-0805">Transcription regulation</keyword>
<dbReference type="EMBL" id="CDHN01000003">
    <property type="protein sequence ID" value="CEJ91487.1"/>
    <property type="molecule type" value="Genomic_DNA"/>
</dbReference>
<evidence type="ECO:0000256" key="7">
    <source>
        <dbReference type="ARBA" id="ARBA00023242"/>
    </source>
</evidence>
<proteinExistence type="predicted"/>
<dbReference type="PANTHER" id="PTHR47540:SF1">
    <property type="entry name" value="ACTIVATOR OF STRESS GENES 1-RELATED"/>
    <property type="match status" value="1"/>
</dbReference>
<dbReference type="AlphaFoldDB" id="A0A0A1TMF7"/>
<dbReference type="Proteomes" id="UP000039046">
    <property type="component" value="Unassembled WGS sequence"/>
</dbReference>
<keyword evidence="7" id="KW-0539">Nucleus</keyword>
<dbReference type="GO" id="GO:0005634">
    <property type="term" value="C:nucleus"/>
    <property type="evidence" value="ECO:0007669"/>
    <property type="project" value="UniProtKB-SubCell"/>
</dbReference>